<dbReference type="EMBL" id="BAAATR010000043">
    <property type="protein sequence ID" value="GAA2271444.1"/>
    <property type="molecule type" value="Genomic_DNA"/>
</dbReference>
<sequence length="80" mass="8998">MLRQQLAVLQRQLGHPEWPLEGLVVGRADGSPLRSQWVLDQVRKRSAELDLPNTGLHAPRHTVATIMIAQHHRPSRPDAS</sequence>
<evidence type="ECO:0008006" key="4">
    <source>
        <dbReference type="Google" id="ProtNLM"/>
    </source>
</evidence>
<proteinExistence type="predicted"/>
<keyword evidence="1" id="KW-0233">DNA recombination</keyword>
<keyword evidence="3" id="KW-1185">Reference proteome</keyword>
<reference evidence="2 3" key="1">
    <citation type="journal article" date="2019" name="Int. J. Syst. Evol. Microbiol.">
        <title>The Global Catalogue of Microorganisms (GCM) 10K type strain sequencing project: providing services to taxonomists for standard genome sequencing and annotation.</title>
        <authorList>
            <consortium name="The Broad Institute Genomics Platform"/>
            <consortium name="The Broad Institute Genome Sequencing Center for Infectious Disease"/>
            <person name="Wu L."/>
            <person name="Ma J."/>
        </authorList>
    </citation>
    <scope>NUCLEOTIDE SEQUENCE [LARGE SCALE GENOMIC DNA]</scope>
    <source>
        <strain evidence="2 3">JCM 7356</strain>
    </source>
</reference>
<evidence type="ECO:0000313" key="2">
    <source>
        <dbReference type="EMBL" id="GAA2271444.1"/>
    </source>
</evidence>
<comment type="caution">
    <text evidence="2">The sequence shown here is derived from an EMBL/GenBank/DDBJ whole genome shotgun (WGS) entry which is preliminary data.</text>
</comment>
<evidence type="ECO:0000256" key="1">
    <source>
        <dbReference type="ARBA" id="ARBA00023172"/>
    </source>
</evidence>
<name>A0ABN3ETZ3_9ACTN</name>
<dbReference type="Gene3D" id="1.10.443.10">
    <property type="entry name" value="Intergrase catalytic core"/>
    <property type="match status" value="1"/>
</dbReference>
<accession>A0ABN3ETZ3</accession>
<dbReference type="SUPFAM" id="SSF56349">
    <property type="entry name" value="DNA breaking-rejoining enzymes"/>
    <property type="match status" value="1"/>
</dbReference>
<protein>
    <recommendedName>
        <fullName evidence="4">Tyr recombinase domain-containing protein</fullName>
    </recommendedName>
</protein>
<dbReference type="InterPro" id="IPR013762">
    <property type="entry name" value="Integrase-like_cat_sf"/>
</dbReference>
<organism evidence="2 3">
    <name type="scientific">Kitasatospora cystarginea</name>
    <dbReference type="NCBI Taxonomy" id="58350"/>
    <lineage>
        <taxon>Bacteria</taxon>
        <taxon>Bacillati</taxon>
        <taxon>Actinomycetota</taxon>
        <taxon>Actinomycetes</taxon>
        <taxon>Kitasatosporales</taxon>
        <taxon>Streptomycetaceae</taxon>
        <taxon>Kitasatospora</taxon>
    </lineage>
</organism>
<gene>
    <name evidence="2" type="ORF">GCM10010430_66630</name>
</gene>
<evidence type="ECO:0000313" key="3">
    <source>
        <dbReference type="Proteomes" id="UP001500305"/>
    </source>
</evidence>
<dbReference type="Proteomes" id="UP001500305">
    <property type="component" value="Unassembled WGS sequence"/>
</dbReference>
<dbReference type="InterPro" id="IPR011010">
    <property type="entry name" value="DNA_brk_join_enz"/>
</dbReference>